<keyword evidence="6" id="KW-0812">Transmembrane</keyword>
<dbReference type="InterPro" id="IPR000742">
    <property type="entry name" value="EGF"/>
</dbReference>
<dbReference type="InterPro" id="IPR001881">
    <property type="entry name" value="EGF-like_Ca-bd_dom"/>
</dbReference>
<evidence type="ECO:0000259" key="8">
    <source>
        <dbReference type="PROSITE" id="PS50026"/>
    </source>
</evidence>
<sequence>MDKTCAFLVLVAFFDFLAVSAVERLPAADKAKYSTYLQKFETKRNHYRLDAKQLLDNATLYMKEKFESAGLEVKLQNFTTSDTTTGQSVSGTNVVGILKGQFFDTAKDEVVILGAHLDTRGLEQEGVNNDGSGLTALITLAEDLTGKDKCAQNHSILFVAFDRSETFDVQQGHAVCNKSCGSQAFARDINTVVQRGSVKIAIIMDCISNYNPDADAQKVYEQPIKDYFSSFFEDQGLIYGNMGNYLAVVGREDEKEILIKYKELFNQVRETTYSQYEAADFMWNFKGKPTGINLTNVETAFEKSDTLSFWDANMTSILLTDTCYQRDPLFSCKSNVWCDNYAKASRDDNLGFMYTTATAAKNLTKFLVCTDKDINECTQGTDKCAVNATCMNTYDSYKCICKNGFKGDGFTCDDIDECAQGDAKCSKEAICVNLPGSYRCNCKHSFSGDGFNCVASGTSTVAAIFYHIVMLVAVGLLEFTM</sequence>
<reference evidence="9" key="1">
    <citation type="submission" date="2023-01" db="EMBL/GenBank/DDBJ databases">
        <title>Genome assembly of the deep-sea coral Lophelia pertusa.</title>
        <authorList>
            <person name="Herrera S."/>
            <person name="Cordes E."/>
        </authorList>
    </citation>
    <scope>NUCLEOTIDE SEQUENCE</scope>
    <source>
        <strain evidence="9">USNM1676648</strain>
        <tissue evidence="9">Polyp</tissue>
    </source>
</reference>
<proteinExistence type="predicted"/>
<dbReference type="Gene3D" id="3.40.630.10">
    <property type="entry name" value="Zn peptidases"/>
    <property type="match status" value="1"/>
</dbReference>
<dbReference type="Gene3D" id="2.10.25.10">
    <property type="entry name" value="Laminin"/>
    <property type="match status" value="2"/>
</dbReference>
<dbReference type="SMART" id="SM00179">
    <property type="entry name" value="EGF_CA"/>
    <property type="match status" value="2"/>
</dbReference>
<dbReference type="InterPro" id="IPR000152">
    <property type="entry name" value="EGF-type_Asp/Asn_hydroxyl_site"/>
</dbReference>
<dbReference type="SMART" id="SM00181">
    <property type="entry name" value="EGF"/>
    <property type="match status" value="2"/>
</dbReference>
<protein>
    <recommendedName>
        <fullName evidence="8">EGF-like domain-containing protein</fullName>
    </recommendedName>
</protein>
<dbReference type="PROSITE" id="PS01187">
    <property type="entry name" value="EGF_CA"/>
    <property type="match status" value="1"/>
</dbReference>
<dbReference type="OrthoDB" id="10060424at2759"/>
<dbReference type="SUPFAM" id="SSF53187">
    <property type="entry name" value="Zn-dependent exopeptidases"/>
    <property type="match status" value="1"/>
</dbReference>
<dbReference type="EMBL" id="MU826352">
    <property type="protein sequence ID" value="KAJ7380827.1"/>
    <property type="molecule type" value="Genomic_DNA"/>
</dbReference>
<comment type="caution">
    <text evidence="9">The sequence shown here is derived from an EMBL/GenBank/DDBJ whole genome shotgun (WGS) entry which is preliminary data.</text>
</comment>
<keyword evidence="2 7" id="KW-0732">Signal</keyword>
<evidence type="ECO:0000256" key="6">
    <source>
        <dbReference type="SAM" id="Phobius"/>
    </source>
</evidence>
<evidence type="ECO:0000256" key="5">
    <source>
        <dbReference type="PROSITE-ProRule" id="PRU00076"/>
    </source>
</evidence>
<keyword evidence="6" id="KW-0472">Membrane</keyword>
<keyword evidence="4" id="KW-1015">Disulfide bond</keyword>
<accession>A0A9W9ZFR8</accession>
<feature type="transmembrane region" description="Helical" evidence="6">
    <location>
        <begin position="461"/>
        <end position="479"/>
    </location>
</feature>
<dbReference type="Proteomes" id="UP001163046">
    <property type="component" value="Unassembled WGS sequence"/>
</dbReference>
<feature type="chain" id="PRO_5040908900" description="EGF-like domain-containing protein" evidence="7">
    <location>
        <begin position="22"/>
        <end position="481"/>
    </location>
</feature>
<keyword evidence="3" id="KW-0677">Repeat</keyword>
<dbReference type="Pfam" id="PF12947">
    <property type="entry name" value="EGF_3"/>
    <property type="match status" value="1"/>
</dbReference>
<evidence type="ECO:0000256" key="4">
    <source>
        <dbReference type="ARBA" id="ARBA00023157"/>
    </source>
</evidence>
<dbReference type="PANTHER" id="PTHR24050:SF28">
    <property type="entry name" value="UROMODULIN-LIKE"/>
    <property type="match status" value="1"/>
</dbReference>
<evidence type="ECO:0000256" key="2">
    <source>
        <dbReference type="ARBA" id="ARBA00022729"/>
    </source>
</evidence>
<gene>
    <name evidence="9" type="ORF">OS493_007217</name>
</gene>
<dbReference type="PROSITE" id="PS00010">
    <property type="entry name" value="ASX_HYDROXYL"/>
    <property type="match status" value="2"/>
</dbReference>
<dbReference type="InterPro" id="IPR024731">
    <property type="entry name" value="NELL2-like_EGF"/>
</dbReference>
<comment type="caution">
    <text evidence="5">Lacks conserved residue(s) required for the propagation of feature annotation.</text>
</comment>
<feature type="domain" description="EGF-like" evidence="8">
    <location>
        <begin position="414"/>
        <end position="452"/>
    </location>
</feature>
<keyword evidence="1 5" id="KW-0245">EGF-like domain</keyword>
<feature type="signal peptide" evidence="7">
    <location>
        <begin position="1"/>
        <end position="21"/>
    </location>
</feature>
<evidence type="ECO:0000313" key="9">
    <source>
        <dbReference type="EMBL" id="KAJ7380827.1"/>
    </source>
</evidence>
<organism evidence="9 10">
    <name type="scientific">Desmophyllum pertusum</name>
    <dbReference type="NCBI Taxonomy" id="174260"/>
    <lineage>
        <taxon>Eukaryota</taxon>
        <taxon>Metazoa</taxon>
        <taxon>Cnidaria</taxon>
        <taxon>Anthozoa</taxon>
        <taxon>Hexacorallia</taxon>
        <taxon>Scleractinia</taxon>
        <taxon>Caryophylliina</taxon>
        <taxon>Caryophylliidae</taxon>
        <taxon>Desmophyllum</taxon>
    </lineage>
</organism>
<name>A0A9W9ZFR8_9CNID</name>
<dbReference type="SUPFAM" id="SSF57196">
    <property type="entry name" value="EGF/Laminin"/>
    <property type="match status" value="2"/>
</dbReference>
<evidence type="ECO:0000256" key="1">
    <source>
        <dbReference type="ARBA" id="ARBA00022536"/>
    </source>
</evidence>
<dbReference type="CDD" id="cd00054">
    <property type="entry name" value="EGF_CA"/>
    <property type="match status" value="2"/>
</dbReference>
<dbReference type="InterPro" id="IPR052235">
    <property type="entry name" value="Nephronectin_domain"/>
</dbReference>
<dbReference type="PROSITE" id="PS01186">
    <property type="entry name" value="EGF_2"/>
    <property type="match status" value="1"/>
</dbReference>
<feature type="domain" description="EGF-like" evidence="8">
    <location>
        <begin position="373"/>
        <end position="413"/>
    </location>
</feature>
<evidence type="ECO:0000256" key="3">
    <source>
        <dbReference type="ARBA" id="ARBA00022737"/>
    </source>
</evidence>
<dbReference type="InterPro" id="IPR007484">
    <property type="entry name" value="Peptidase_M28"/>
</dbReference>
<keyword evidence="10" id="KW-1185">Reference proteome</keyword>
<dbReference type="AlphaFoldDB" id="A0A9W9ZFR8"/>
<dbReference type="FunFam" id="2.10.25.10:FF:000038">
    <property type="entry name" value="Fibrillin 2"/>
    <property type="match status" value="2"/>
</dbReference>
<dbReference type="GO" id="GO:0005509">
    <property type="term" value="F:calcium ion binding"/>
    <property type="evidence" value="ECO:0007669"/>
    <property type="project" value="InterPro"/>
</dbReference>
<keyword evidence="6" id="KW-1133">Transmembrane helix</keyword>
<dbReference type="InterPro" id="IPR018097">
    <property type="entry name" value="EGF_Ca-bd_CS"/>
</dbReference>
<dbReference type="Pfam" id="PF04389">
    <property type="entry name" value="Peptidase_M28"/>
    <property type="match status" value="1"/>
</dbReference>
<dbReference type="Pfam" id="PF07645">
    <property type="entry name" value="EGF_CA"/>
    <property type="match status" value="1"/>
</dbReference>
<dbReference type="InterPro" id="IPR049883">
    <property type="entry name" value="NOTCH1_EGF-like"/>
</dbReference>
<evidence type="ECO:0000313" key="10">
    <source>
        <dbReference type="Proteomes" id="UP001163046"/>
    </source>
</evidence>
<dbReference type="PANTHER" id="PTHR24050">
    <property type="entry name" value="PA14 DOMAIN-CONTAINING PROTEIN"/>
    <property type="match status" value="1"/>
</dbReference>
<evidence type="ECO:0000256" key="7">
    <source>
        <dbReference type="SAM" id="SignalP"/>
    </source>
</evidence>
<dbReference type="PROSITE" id="PS50026">
    <property type="entry name" value="EGF_3"/>
    <property type="match status" value="2"/>
</dbReference>